<dbReference type="Proteomes" id="UP000078237">
    <property type="component" value="Unassembled WGS sequence"/>
</dbReference>
<dbReference type="AlphaFoldDB" id="A0A175VR54"/>
<feature type="transmembrane region" description="Helical" evidence="3">
    <location>
        <begin position="84"/>
        <end position="102"/>
    </location>
</feature>
<keyword evidence="2" id="KW-0560">Oxidoreductase</keyword>
<evidence type="ECO:0000313" key="5">
    <source>
        <dbReference type="EMBL" id="KXX73863.1"/>
    </source>
</evidence>
<feature type="domain" description="3-beta hydroxysteroid dehydrogenase/isomerase" evidence="4">
    <location>
        <begin position="252"/>
        <end position="371"/>
    </location>
</feature>
<keyword evidence="3" id="KW-0472">Membrane</keyword>
<name>A0A175VR54_9PEZI</name>
<keyword evidence="3" id="KW-1133">Transmembrane helix</keyword>
<dbReference type="STRING" id="100816.A0A175VR54"/>
<comment type="caution">
    <text evidence="5">The sequence shown here is derived from an EMBL/GenBank/DDBJ whole genome shotgun (WGS) entry which is preliminary data.</text>
</comment>
<accession>A0A175VR54</accession>
<dbReference type="OrthoDB" id="10058185at2759"/>
<organism evidence="5 6">
    <name type="scientific">Madurella mycetomatis</name>
    <dbReference type="NCBI Taxonomy" id="100816"/>
    <lineage>
        <taxon>Eukaryota</taxon>
        <taxon>Fungi</taxon>
        <taxon>Dikarya</taxon>
        <taxon>Ascomycota</taxon>
        <taxon>Pezizomycotina</taxon>
        <taxon>Sordariomycetes</taxon>
        <taxon>Sordariomycetidae</taxon>
        <taxon>Sordariales</taxon>
        <taxon>Sordariales incertae sedis</taxon>
        <taxon>Madurella</taxon>
    </lineage>
</organism>
<evidence type="ECO:0000256" key="3">
    <source>
        <dbReference type="SAM" id="Phobius"/>
    </source>
</evidence>
<proteinExistence type="inferred from homology"/>
<dbReference type="PANTHER" id="PTHR43245">
    <property type="entry name" value="BIFUNCTIONAL POLYMYXIN RESISTANCE PROTEIN ARNA"/>
    <property type="match status" value="1"/>
</dbReference>
<dbReference type="InterPro" id="IPR002225">
    <property type="entry name" value="3Beta_OHSteriod_DH/Estase"/>
</dbReference>
<dbReference type="Gene3D" id="3.40.50.720">
    <property type="entry name" value="NAD(P)-binding Rossmann-like Domain"/>
    <property type="match status" value="1"/>
</dbReference>
<dbReference type="EMBL" id="LCTW02000413">
    <property type="protein sequence ID" value="KXX73863.1"/>
    <property type="molecule type" value="Genomic_DNA"/>
</dbReference>
<gene>
    <name evidence="5" type="ORF">MMYC01_209662</name>
</gene>
<dbReference type="InterPro" id="IPR050177">
    <property type="entry name" value="Lipid_A_modif_metabolic_enz"/>
</dbReference>
<dbReference type="PANTHER" id="PTHR43245:SF51">
    <property type="entry name" value="SHORT CHAIN DEHYDROGENASE_REDUCTASE FAMILY 42E, MEMBER 2"/>
    <property type="match status" value="1"/>
</dbReference>
<dbReference type="InterPro" id="IPR036291">
    <property type="entry name" value="NAD(P)-bd_dom_sf"/>
</dbReference>
<evidence type="ECO:0000256" key="2">
    <source>
        <dbReference type="ARBA" id="ARBA00023002"/>
    </source>
</evidence>
<feature type="transmembrane region" description="Helical" evidence="3">
    <location>
        <begin position="6"/>
        <end position="29"/>
    </location>
</feature>
<feature type="domain" description="3-beta hydroxysteroid dehydrogenase/isomerase" evidence="4">
    <location>
        <begin position="85"/>
        <end position="213"/>
    </location>
</feature>
<dbReference type="VEuPathDB" id="FungiDB:MMYC01_209662"/>
<keyword evidence="6" id="KW-1185">Reference proteome</keyword>
<dbReference type="Pfam" id="PF01073">
    <property type="entry name" value="3Beta_HSD"/>
    <property type="match status" value="2"/>
</dbReference>
<reference evidence="5 6" key="1">
    <citation type="journal article" date="2016" name="Genome Announc.">
        <title>Genome Sequence of Madurella mycetomatis mm55, Isolated from a Human Mycetoma Case in Sudan.</title>
        <authorList>
            <person name="Smit S."/>
            <person name="Derks M.F."/>
            <person name="Bervoets S."/>
            <person name="Fahal A."/>
            <person name="van Leeuwen W."/>
            <person name="van Belkum A."/>
            <person name="van de Sande W.W."/>
        </authorList>
    </citation>
    <scope>NUCLEOTIDE SEQUENCE [LARGE SCALE GENOMIC DNA]</scope>
    <source>
        <strain evidence="6">mm55</strain>
    </source>
</reference>
<comment type="similarity">
    <text evidence="1">Belongs to the 3-beta-HSD family.</text>
</comment>
<dbReference type="SUPFAM" id="SSF51735">
    <property type="entry name" value="NAD(P)-binding Rossmann-fold domains"/>
    <property type="match status" value="1"/>
</dbReference>
<evidence type="ECO:0000256" key="1">
    <source>
        <dbReference type="ARBA" id="ARBA00009219"/>
    </source>
</evidence>
<dbReference type="GO" id="GO:0016616">
    <property type="term" value="F:oxidoreductase activity, acting on the CH-OH group of donors, NAD or NADP as acceptor"/>
    <property type="evidence" value="ECO:0007669"/>
    <property type="project" value="InterPro"/>
</dbReference>
<protein>
    <submittedName>
        <fullName evidence="5">3beta-hydroxysteroid-dehydrogenase/decarboxylase isoform 2</fullName>
    </submittedName>
</protein>
<dbReference type="GO" id="GO:0006694">
    <property type="term" value="P:steroid biosynthetic process"/>
    <property type="evidence" value="ECO:0007669"/>
    <property type="project" value="InterPro"/>
</dbReference>
<evidence type="ECO:0000259" key="4">
    <source>
        <dbReference type="Pfam" id="PF01073"/>
    </source>
</evidence>
<evidence type="ECO:0000313" key="6">
    <source>
        <dbReference type="Proteomes" id="UP000078237"/>
    </source>
</evidence>
<sequence length="520" mass="56878">MLDYPLGRPFLSAATVVGLLVLVLVAYLARLNQLLRSTPDEIRRLNPAGWTREQILAAYQRLESNPITTSTYAQRIPPKLGRRYIVTGGSGLVGGYIVLQLLERGQPPESIRIVDFRAPSRADMSHGPAARVDFVQTDISSAESTEKAFRKPWNPSVTHLPLTVFHTAAVIVPSDRSKLVYGFCEAVNVRGTQHVVDAARRAGADVLVSTTSGSISIRPVELWVPPWRMWSRSSGRWPRHYWQVLDDKDFFETPRKHEEYYANYPASKAAAERIVCAANGQAMRTGCIRPANGVYGNPTDNTVGGALAKAVLPTWTSHIVHSFAHGSNVAIAHLDFEAVLASPESASSPQAGRPFVITDPNPPISYRDLYFLIETLAATPFCISPLQPIVIVLLSYPVEWYTLLRVKYPILQKVLPELTGEVKHLKPGIFSICTHLVASNDVASQTTAAGGLGYRGVVTTLEGMTQEVIEWNREHKDAAGSRKAYQTSVSLADEIAGAVTGLKSVSGGVTEQERDKMCVG</sequence>
<keyword evidence="3" id="KW-0812">Transmembrane</keyword>